<keyword evidence="9 12" id="KW-0413">Isomerase</keyword>
<dbReference type="InterPro" id="IPR001998">
    <property type="entry name" value="Xylose_isomerase"/>
</dbReference>
<evidence type="ECO:0000256" key="12">
    <source>
        <dbReference type="HAMAP-Rule" id="MF_00455"/>
    </source>
</evidence>
<evidence type="ECO:0000256" key="1">
    <source>
        <dbReference type="ARBA" id="ARBA00004496"/>
    </source>
</evidence>
<keyword evidence="10 12" id="KW-0119">Carbohydrate metabolism</keyword>
<dbReference type="Gene3D" id="3.20.20.150">
    <property type="entry name" value="Divalent-metal-dependent TIM barrel enzymes"/>
    <property type="match status" value="1"/>
</dbReference>
<dbReference type="GO" id="GO:0005737">
    <property type="term" value="C:cytoplasm"/>
    <property type="evidence" value="ECO:0007669"/>
    <property type="project" value="UniProtKB-SubCell"/>
</dbReference>
<feature type="active site" evidence="12">
    <location>
        <position position="56"/>
    </location>
</feature>
<dbReference type="SUPFAM" id="SSF51658">
    <property type="entry name" value="Xylose isomerase-like"/>
    <property type="match status" value="1"/>
</dbReference>
<feature type="domain" description="Xylose isomerase-like TIM barrel" evidence="15">
    <location>
        <begin position="43"/>
        <end position="285"/>
    </location>
</feature>
<dbReference type="PRINTS" id="PR00688">
    <property type="entry name" value="XYLOSISMRASE"/>
</dbReference>
<evidence type="ECO:0000256" key="7">
    <source>
        <dbReference type="ARBA" id="ARBA00022629"/>
    </source>
</evidence>
<dbReference type="AlphaFoldDB" id="A0AB39T771"/>
<comment type="similarity">
    <text evidence="2 12 13">Belongs to the xylose isomerase family.</text>
</comment>
<feature type="binding site" evidence="12">
    <location>
        <position position="247"/>
    </location>
    <ligand>
        <name>Mg(2+)</name>
        <dbReference type="ChEBI" id="CHEBI:18420"/>
        <label>1</label>
    </ligand>
</feature>
<dbReference type="InterPro" id="IPR036237">
    <property type="entry name" value="Xyl_isomerase-like_sf"/>
</dbReference>
<dbReference type="EMBL" id="CP163444">
    <property type="protein sequence ID" value="XDQ75310.1"/>
    <property type="molecule type" value="Genomic_DNA"/>
</dbReference>
<keyword evidence="8 12" id="KW-0479">Metal-binding</keyword>
<dbReference type="GO" id="GO:0042732">
    <property type="term" value="P:D-xylose metabolic process"/>
    <property type="evidence" value="ECO:0007669"/>
    <property type="project" value="UniProtKB-UniRule"/>
</dbReference>
<evidence type="ECO:0000313" key="16">
    <source>
        <dbReference type="EMBL" id="XDQ75310.1"/>
    </source>
</evidence>
<proteinExistence type="inferred from homology"/>
<feature type="binding site" evidence="12">
    <location>
        <position position="219"/>
    </location>
    <ligand>
        <name>Mg(2+)</name>
        <dbReference type="ChEBI" id="CHEBI:18420"/>
        <label>2</label>
    </ligand>
</feature>
<dbReference type="PROSITE" id="PS51415">
    <property type="entry name" value="XYLOSE_ISOMERASE"/>
    <property type="match status" value="1"/>
</dbReference>
<evidence type="ECO:0000256" key="6">
    <source>
        <dbReference type="ARBA" id="ARBA00022490"/>
    </source>
</evidence>
<dbReference type="Pfam" id="PF01261">
    <property type="entry name" value="AP_endonuc_2"/>
    <property type="match status" value="1"/>
</dbReference>
<evidence type="ECO:0000256" key="13">
    <source>
        <dbReference type="RuleBase" id="RU000609"/>
    </source>
</evidence>
<feature type="active site" evidence="12">
    <location>
        <position position="59"/>
    </location>
</feature>
<dbReference type="HAMAP" id="MF_00455">
    <property type="entry name" value="Xylose_isom_A"/>
    <property type="match status" value="1"/>
</dbReference>
<dbReference type="NCBIfam" id="TIGR02631">
    <property type="entry name" value="xylA_Arthro"/>
    <property type="match status" value="1"/>
</dbReference>
<dbReference type="InterPro" id="IPR013453">
    <property type="entry name" value="XylA_actinobac"/>
</dbReference>
<dbReference type="EC" id="5.3.1.5" evidence="4 12"/>
<evidence type="ECO:0000256" key="4">
    <source>
        <dbReference type="ARBA" id="ARBA00011958"/>
    </source>
</evidence>
<organism evidence="16">
    <name type="scientific">Streptomyces sp. R44</name>
    <dbReference type="NCBI Taxonomy" id="3238633"/>
    <lineage>
        <taxon>Bacteria</taxon>
        <taxon>Bacillati</taxon>
        <taxon>Actinomycetota</taxon>
        <taxon>Actinomycetes</taxon>
        <taxon>Kitasatosporales</taxon>
        <taxon>Streptomycetaceae</taxon>
        <taxon>Streptomyces</taxon>
    </lineage>
</organism>
<comment type="subunit">
    <text evidence="3 12 14">Homotetramer.</text>
</comment>
<comment type="caution">
    <text evidence="12">Lacks conserved residue(s) required for the propagation of feature annotation.</text>
</comment>
<dbReference type="GO" id="GO:0000287">
    <property type="term" value="F:magnesium ion binding"/>
    <property type="evidence" value="ECO:0007669"/>
    <property type="project" value="UniProtKB-UniRule"/>
</dbReference>
<evidence type="ECO:0000256" key="5">
    <source>
        <dbReference type="ARBA" id="ARBA00018232"/>
    </source>
</evidence>
<feature type="binding site" evidence="12">
    <location>
        <position position="222"/>
    </location>
    <ligand>
        <name>Mg(2+)</name>
        <dbReference type="ChEBI" id="CHEBI:18420"/>
        <label>2</label>
    </ligand>
</feature>
<evidence type="ECO:0000256" key="11">
    <source>
        <dbReference type="ARBA" id="ARBA00033659"/>
    </source>
</evidence>
<feature type="binding site" evidence="12">
    <location>
        <position position="219"/>
    </location>
    <ligand>
        <name>Mg(2+)</name>
        <dbReference type="ChEBI" id="CHEBI:18420"/>
        <label>1</label>
    </ligand>
</feature>
<dbReference type="PANTHER" id="PTHR48408">
    <property type="match status" value="1"/>
</dbReference>
<keyword evidence="6 12" id="KW-0963">Cytoplasm</keyword>
<accession>A0AB39T771</accession>
<dbReference type="PANTHER" id="PTHR48408:SF1">
    <property type="entry name" value="XYLOSE ISOMERASE"/>
    <property type="match status" value="1"/>
</dbReference>
<dbReference type="GO" id="GO:0009045">
    <property type="term" value="F:xylose isomerase activity"/>
    <property type="evidence" value="ECO:0007669"/>
    <property type="project" value="UniProtKB-UniRule"/>
</dbReference>
<protein>
    <recommendedName>
        <fullName evidence="5 12">Xylose isomerase</fullName>
        <ecNumber evidence="4 12">5.3.1.5</ecNumber>
    </recommendedName>
</protein>
<comment type="catalytic activity">
    <reaction evidence="11 12 13">
        <text>alpha-D-xylose = alpha-D-xylulofuranose</text>
        <dbReference type="Rhea" id="RHEA:22816"/>
        <dbReference type="ChEBI" id="CHEBI:28518"/>
        <dbReference type="ChEBI" id="CHEBI:188998"/>
        <dbReference type="EC" id="5.3.1.5"/>
    </reaction>
</comment>
<reference evidence="16" key="1">
    <citation type="submission" date="2024-07" db="EMBL/GenBank/DDBJ databases">
        <authorList>
            <person name="Yu S.T."/>
        </authorList>
    </citation>
    <scope>NUCLEOTIDE SEQUENCE</scope>
    <source>
        <strain evidence="16">R44</strain>
    </source>
</reference>
<evidence type="ECO:0000256" key="2">
    <source>
        <dbReference type="ARBA" id="ARBA00005765"/>
    </source>
</evidence>
<feature type="binding site" evidence="12">
    <location>
        <position position="289"/>
    </location>
    <ligand>
        <name>Mg(2+)</name>
        <dbReference type="ChEBI" id="CHEBI:18420"/>
        <label>1</label>
    </ligand>
</feature>
<gene>
    <name evidence="12 16" type="primary">xylA</name>
    <name evidence="16" type="ORF">AB5J54_34380</name>
</gene>
<sequence length="389" mass="42755">MSERFTPTPEDRFTFGLWTVGWQGRDPFGEATRPALDPVESVERLAGLGAYGITFHDDDLIPFGAPDGERDAIVKRFRAALDRTGLAVPMATTNLFTHPVFKDGAFTANDRDVRRFALRKTLRNIDLAVELGATTYVAWGGREGAESGAAKDVQVALDRMKEAFDLLGQYVTEQGYDLRFAIEPKPNEPRGDILLPTIGHALAFIERLERPELVGVNPETGHEQMAGLNFPHGIAQALWAGKLFHIDLNGQSGIKYDQDFRFGAGDLRQAFWLVDLLETAGYAGPRHFDFKPVRTDGFDGVWESAKNCMRNYLILKERAAAFRADPDVVAALAASRLPELAVPTAADGLAGLLADPTAYETFDPDAAAARSMAFEHLDQLALEHLLGVR</sequence>
<feature type="binding site" evidence="12">
    <location>
        <position position="183"/>
    </location>
    <ligand>
        <name>Mg(2+)</name>
        <dbReference type="ChEBI" id="CHEBI:18420"/>
        <label>1</label>
    </ligand>
</feature>
<keyword evidence="12" id="KW-0460">Magnesium</keyword>
<dbReference type="RefSeq" id="WP_369147834.1">
    <property type="nucleotide sequence ID" value="NZ_CP163444.1"/>
</dbReference>
<evidence type="ECO:0000256" key="3">
    <source>
        <dbReference type="ARBA" id="ARBA00011881"/>
    </source>
</evidence>
<keyword evidence="7 12" id="KW-0859">Xylose metabolism</keyword>
<evidence type="ECO:0000256" key="14">
    <source>
        <dbReference type="RuleBase" id="RU000610"/>
    </source>
</evidence>
<evidence type="ECO:0000256" key="10">
    <source>
        <dbReference type="ARBA" id="ARBA00023277"/>
    </source>
</evidence>
<comment type="subcellular location">
    <subcellularLocation>
        <location evidence="1 12 14">Cytoplasm</location>
    </subcellularLocation>
</comment>
<dbReference type="InterPro" id="IPR013022">
    <property type="entry name" value="Xyl_isomerase-like_TIM-brl"/>
</dbReference>
<name>A0AB39T771_9ACTN</name>
<evidence type="ECO:0000256" key="8">
    <source>
        <dbReference type="ARBA" id="ARBA00022723"/>
    </source>
</evidence>
<evidence type="ECO:0000256" key="9">
    <source>
        <dbReference type="ARBA" id="ARBA00023235"/>
    </source>
</evidence>
<comment type="cofactor">
    <cofactor evidence="12">
        <name>Mg(2+)</name>
        <dbReference type="ChEBI" id="CHEBI:18420"/>
    </cofactor>
    <text evidence="12">Binds 2 magnesium ions per subunit.</text>
</comment>
<evidence type="ECO:0000259" key="15">
    <source>
        <dbReference type="Pfam" id="PF01261"/>
    </source>
</evidence>